<name>A0A7D5IM93_9EURY</name>
<dbReference type="Gene3D" id="1.10.10.10">
    <property type="entry name" value="Winged helix-like DNA-binding domain superfamily/Winged helix DNA-binding domain"/>
    <property type="match status" value="2"/>
</dbReference>
<evidence type="ECO:0000313" key="2">
    <source>
        <dbReference type="EMBL" id="QLC48805.1"/>
    </source>
</evidence>
<organism evidence="2 3">
    <name type="scientific">Methanolobus zinderi</name>
    <dbReference type="NCBI Taxonomy" id="536044"/>
    <lineage>
        <taxon>Archaea</taxon>
        <taxon>Methanobacteriati</taxon>
        <taxon>Methanobacteriota</taxon>
        <taxon>Stenosarchaea group</taxon>
        <taxon>Methanomicrobia</taxon>
        <taxon>Methanosarcinales</taxon>
        <taxon>Methanosarcinaceae</taxon>
        <taxon>Methanolobus</taxon>
    </lineage>
</organism>
<dbReference type="RefSeq" id="WP_176963868.1">
    <property type="nucleotide sequence ID" value="NZ_CP058215.1"/>
</dbReference>
<dbReference type="Pfam" id="PF13412">
    <property type="entry name" value="HTH_24"/>
    <property type="match status" value="1"/>
</dbReference>
<dbReference type="GeneID" id="55820045"/>
<dbReference type="OrthoDB" id="28610at2157"/>
<gene>
    <name evidence="2" type="ORF">HWN40_00180</name>
</gene>
<dbReference type="InterPro" id="IPR011991">
    <property type="entry name" value="ArsR-like_HTH"/>
</dbReference>
<protein>
    <submittedName>
        <fullName evidence="2">Winged helix-turn-helix transcriptional regulator</fullName>
    </submittedName>
</protein>
<dbReference type="InterPro" id="IPR036388">
    <property type="entry name" value="WH-like_DNA-bd_sf"/>
</dbReference>
<accession>A0A7D5IM93</accession>
<dbReference type="PANTHER" id="PTHR36216:SF1">
    <property type="entry name" value="HTH ARSR-TYPE DOMAIN-CONTAINING PROTEIN"/>
    <property type="match status" value="1"/>
</dbReference>
<feature type="transmembrane region" description="Helical" evidence="1">
    <location>
        <begin position="64"/>
        <end position="85"/>
    </location>
</feature>
<evidence type="ECO:0000256" key="1">
    <source>
        <dbReference type="SAM" id="Phobius"/>
    </source>
</evidence>
<dbReference type="PANTHER" id="PTHR36216">
    <property type="entry name" value="TRANSCRIPTIONAL REGULATOR, TRMB"/>
    <property type="match status" value="1"/>
</dbReference>
<sequence length="260" mass="29156">MESKTFIKAGFFLFFILGISVTVVLASDDNGGYIVTPTTGEYPEGAIVDHTEADGNITFWDLPLWIQVSVISGVLIPGVAAFKYLPILLGKLANIKENPKLHAIHSYIKENPGCFEAKISRDLGIKRGTLRYYLSQLAERNLISTIKKGKVKSIFHTSFSGSSEEKKLHLHLKSDTRKIILSAITEKPGITGQKLASELTLDKSTIHWHVSELLDDGVVHIKRDGRFNRHYLKSDFKIGFDFENNIQNEDRSSQFSAYNE</sequence>
<keyword evidence="3" id="KW-1185">Reference proteome</keyword>
<dbReference type="Proteomes" id="UP000509594">
    <property type="component" value="Chromosome"/>
</dbReference>
<dbReference type="SUPFAM" id="SSF46785">
    <property type="entry name" value="Winged helix' DNA-binding domain"/>
    <property type="match status" value="2"/>
</dbReference>
<dbReference type="EMBL" id="CP058215">
    <property type="protein sequence ID" value="QLC48805.1"/>
    <property type="molecule type" value="Genomic_DNA"/>
</dbReference>
<dbReference type="KEGG" id="mzi:HWN40_00180"/>
<keyword evidence="1" id="KW-0472">Membrane</keyword>
<dbReference type="InterPro" id="IPR036390">
    <property type="entry name" value="WH_DNA-bd_sf"/>
</dbReference>
<keyword evidence="1" id="KW-1133">Transmembrane helix</keyword>
<proteinExistence type="predicted"/>
<evidence type="ECO:0000313" key="3">
    <source>
        <dbReference type="Proteomes" id="UP000509594"/>
    </source>
</evidence>
<keyword evidence="1" id="KW-0812">Transmembrane</keyword>
<reference evidence="2 3" key="1">
    <citation type="submission" date="2020-06" db="EMBL/GenBank/DDBJ databases">
        <title>Methanolobus halotolerans sp. nov., isolated from a saline lake Tus in Siberia.</title>
        <authorList>
            <person name="Shen Y."/>
            <person name="Chen S.-C."/>
            <person name="Lai M.-C."/>
            <person name="Huang H.-H."/>
            <person name="Chiu H.-H."/>
            <person name="Tang S.-L."/>
            <person name="Rogozin D.Y."/>
            <person name="Degermendzhy A.G."/>
        </authorList>
    </citation>
    <scope>NUCLEOTIDE SEQUENCE [LARGE SCALE GENOMIC DNA]</scope>
    <source>
        <strain evidence="2 3">DSM 21339</strain>
    </source>
</reference>
<dbReference type="CDD" id="cd00090">
    <property type="entry name" value="HTH_ARSR"/>
    <property type="match status" value="1"/>
</dbReference>
<dbReference type="AlphaFoldDB" id="A0A7D5IM93"/>